<keyword evidence="3" id="KW-1185">Reference proteome</keyword>
<evidence type="ECO:0008006" key="4">
    <source>
        <dbReference type="Google" id="ProtNLM"/>
    </source>
</evidence>
<comment type="caution">
    <text evidence="2">The sequence shown here is derived from an EMBL/GenBank/DDBJ whole genome shotgun (WGS) entry which is preliminary data.</text>
</comment>
<evidence type="ECO:0000313" key="3">
    <source>
        <dbReference type="Proteomes" id="UP000070456"/>
    </source>
</evidence>
<keyword evidence="1" id="KW-0732">Signal</keyword>
<feature type="signal peptide" evidence="1">
    <location>
        <begin position="1"/>
        <end position="23"/>
    </location>
</feature>
<feature type="chain" id="PRO_5007491506" description="Lipoprotein" evidence="1">
    <location>
        <begin position="24"/>
        <end position="381"/>
    </location>
</feature>
<accession>A0A140L2V7</accession>
<dbReference type="Proteomes" id="UP000070456">
    <property type="component" value="Unassembled WGS sequence"/>
</dbReference>
<dbReference type="OrthoDB" id="1729995at2"/>
<dbReference type="PROSITE" id="PS51257">
    <property type="entry name" value="PROKAR_LIPOPROTEIN"/>
    <property type="match status" value="1"/>
</dbReference>
<dbReference type="AlphaFoldDB" id="A0A140L2V7"/>
<evidence type="ECO:0000313" key="2">
    <source>
        <dbReference type="EMBL" id="KXG74882.1"/>
    </source>
</evidence>
<dbReference type="RefSeq" id="WP_068556633.1">
    <property type="nucleotide sequence ID" value="NZ_LOEE01000045.1"/>
</dbReference>
<sequence>MKKFLLLLIGLMFLVSSCYPVKNSVGTQGNRSEESQRLIPFLAYYHEPDNKVAAKLAYWDLNHNKVNFTDKLVYIAEDLNFVEPVIWDGNSRLVLRKTSYPADEFKEKTEFIKDYTMNTVYGRNIEAKRNLDDNPDPVQQKVKDYSLYLHNNHGIIERKAVFLLKTKDDKGNDVVIGEEDYPSYVDYNKETGEITFIFKYFFETHTSIYVAKCNAANINKIHWDEIRLTKGIKTGGNYTPYPNNSVLIGSKYYIQSFLSLAEIDLNKKESKVLDHMAKECRSIVKEGSFVPEFPKDILPIGVYEDVLILSLPVSTDTGIEYLLCAFQNNEFQGAIHLKIDDTWNVIDSNKKNVSEISVKDKKLFKRFNAAFLYFPFLGNVM</sequence>
<name>A0A140L2V7_9FIRM</name>
<evidence type="ECO:0000256" key="1">
    <source>
        <dbReference type="SAM" id="SignalP"/>
    </source>
</evidence>
<protein>
    <recommendedName>
        <fullName evidence="4">Lipoprotein</fullName>
    </recommendedName>
</protein>
<dbReference type="EMBL" id="LOEE01000045">
    <property type="protein sequence ID" value="KXG74882.1"/>
    <property type="molecule type" value="Genomic_DNA"/>
</dbReference>
<dbReference type="STRING" id="520762.AN619_20520"/>
<reference evidence="2 3" key="1">
    <citation type="submission" date="2015-12" db="EMBL/GenBank/DDBJ databases">
        <title>Draft genome sequence of the thermoanaerobe Thermotalea metallivorans, an isolate from the runoff channel of the Great Artesian Basin, Australia.</title>
        <authorList>
            <person name="Patel B.K."/>
        </authorList>
    </citation>
    <scope>NUCLEOTIDE SEQUENCE [LARGE SCALE GENOMIC DNA]</scope>
    <source>
        <strain evidence="2 3">B2-1</strain>
    </source>
</reference>
<organism evidence="2 3">
    <name type="scientific">Thermotalea metallivorans</name>
    <dbReference type="NCBI Taxonomy" id="520762"/>
    <lineage>
        <taxon>Bacteria</taxon>
        <taxon>Bacillati</taxon>
        <taxon>Bacillota</taxon>
        <taxon>Clostridia</taxon>
        <taxon>Peptostreptococcales</taxon>
        <taxon>Thermotaleaceae</taxon>
        <taxon>Thermotalea</taxon>
    </lineage>
</organism>
<dbReference type="PATRIC" id="fig|520762.4.peg.2266"/>
<gene>
    <name evidence="2" type="ORF">AN619_20520</name>
</gene>
<proteinExistence type="predicted"/>